<dbReference type="PANTHER" id="PTHR10805:SF0">
    <property type="entry name" value="COATOMER SUBUNIT EPSILON"/>
    <property type="match status" value="1"/>
</dbReference>
<evidence type="ECO:0000256" key="2">
    <source>
        <dbReference type="ARBA" id="ARBA00004347"/>
    </source>
</evidence>
<dbReference type="RefSeq" id="XP_040727208.1">
    <property type="nucleotide sequence ID" value="XM_040871017.1"/>
</dbReference>
<keyword evidence="13" id="KW-1185">Reference proteome</keyword>
<dbReference type="SUPFAM" id="SSF48452">
    <property type="entry name" value="TPR-like"/>
    <property type="match status" value="1"/>
</dbReference>
<dbReference type="GO" id="GO:0005198">
    <property type="term" value="F:structural molecule activity"/>
    <property type="evidence" value="ECO:0007669"/>
    <property type="project" value="UniProtKB-UniRule"/>
</dbReference>
<evidence type="ECO:0000256" key="8">
    <source>
        <dbReference type="ARBA" id="ARBA00023034"/>
    </source>
</evidence>
<dbReference type="GeneID" id="63787616"/>
<keyword evidence="4 11" id="KW-0813">Transport</keyword>
<organism evidence="12 13">
    <name type="scientific">Protomyces lactucae-debilis</name>
    <dbReference type="NCBI Taxonomy" id="2754530"/>
    <lineage>
        <taxon>Eukaryota</taxon>
        <taxon>Fungi</taxon>
        <taxon>Dikarya</taxon>
        <taxon>Ascomycota</taxon>
        <taxon>Taphrinomycotina</taxon>
        <taxon>Taphrinomycetes</taxon>
        <taxon>Taphrinales</taxon>
        <taxon>Protomycetaceae</taxon>
        <taxon>Protomyces</taxon>
    </lineage>
</organism>
<dbReference type="PIRSF" id="PIRSF016478">
    <property type="entry name" value="Coatomer_esu"/>
    <property type="match status" value="1"/>
</dbReference>
<sequence length="279" mass="30385">MSQDPLYNEKNLFYRGDYKAVIAEQEKPGIAPLVLRAQIELDPTAALQQLKTSKDAHSKACAALCHAKLGHSQEAEKGVDGLLTSTEPHVQVVVATVLARLERYEEALDVLGSLDENIEASALQIHIHLALDQLSQAEGVLKNTQQWCNDEELVQLAEAWIMMRQGGDRLNAASYTFEELAEMSPSAVRMQVAKAAAALASGDTDDALAQMKRALQRDTKQADALANRVVLAAIQGEDRTEAKAALKDADANHPLLKDLEEKEALFGQLAGQYTFVEAV</sequence>
<evidence type="ECO:0000256" key="4">
    <source>
        <dbReference type="ARBA" id="ARBA00022448"/>
    </source>
</evidence>
<keyword evidence="10 11" id="KW-0968">Cytoplasmic vesicle</keyword>
<keyword evidence="9 11" id="KW-0472">Membrane</keyword>
<dbReference type="STRING" id="56484.A0A1Y2FR99"/>
<evidence type="ECO:0000256" key="3">
    <source>
        <dbReference type="ARBA" id="ARBA00008827"/>
    </source>
</evidence>
<comment type="similarity">
    <text evidence="3 11">Belongs to the COPE family.</text>
</comment>
<dbReference type="OMA" id="MIVLSQH"/>
<dbReference type="InterPro" id="IPR006822">
    <property type="entry name" value="Coatomer_esu"/>
</dbReference>
<accession>A0A1Y2FR99</accession>
<dbReference type="AlphaFoldDB" id="A0A1Y2FR99"/>
<keyword evidence="6 11" id="KW-0931">ER-Golgi transport</keyword>
<comment type="subcellular location">
    <subcellularLocation>
        <location evidence="2">Cytoplasmic vesicle</location>
        <location evidence="2">COPI-coated vesicle membrane</location>
        <topology evidence="2">Peripheral membrane protein</topology>
        <orientation evidence="2">Cytoplasmic side</orientation>
    </subcellularLocation>
    <subcellularLocation>
        <location evidence="1">Golgi apparatus membrane</location>
        <topology evidence="1">Peripheral membrane protein</topology>
        <orientation evidence="1">Cytoplasmic side</orientation>
    </subcellularLocation>
</comment>
<dbReference type="OrthoDB" id="310217at2759"/>
<dbReference type="EMBL" id="MCFI01000004">
    <property type="protein sequence ID" value="ORY85726.1"/>
    <property type="molecule type" value="Genomic_DNA"/>
</dbReference>
<evidence type="ECO:0000256" key="9">
    <source>
        <dbReference type="ARBA" id="ARBA00023136"/>
    </source>
</evidence>
<dbReference type="GO" id="GO:0006888">
    <property type="term" value="P:endoplasmic reticulum to Golgi vesicle-mediated transport"/>
    <property type="evidence" value="ECO:0007669"/>
    <property type="project" value="TreeGrafter"/>
</dbReference>
<dbReference type="Pfam" id="PF04733">
    <property type="entry name" value="Coatomer_E"/>
    <property type="match status" value="1"/>
</dbReference>
<keyword evidence="7 11" id="KW-0653">Protein transport</keyword>
<dbReference type="GO" id="GO:0000139">
    <property type="term" value="C:Golgi membrane"/>
    <property type="evidence" value="ECO:0007669"/>
    <property type="project" value="UniProtKB-SubCell"/>
</dbReference>
<comment type="function">
    <text evidence="11">The coatomer is a cytosolic protein complex that binds to dilysine motifs and reversibly associates with Golgi non-clathrin-coated vesicles, which further mediate biosynthetic protein transport from the ER, via the Golgi up to the trans Golgi network. The coatomer complex is required for budding from Golgi membranes, and is essential for the retrograde Golgi-to-ER transport of dilysine-tagged proteins.</text>
</comment>
<name>A0A1Y2FR99_PROLT</name>
<comment type="caution">
    <text evidence="12">The sequence shown here is derived from an EMBL/GenBank/DDBJ whole genome shotgun (WGS) entry which is preliminary data.</text>
</comment>
<evidence type="ECO:0000256" key="11">
    <source>
        <dbReference type="PIRNR" id="PIRNR016478"/>
    </source>
</evidence>
<dbReference type="Proteomes" id="UP000193685">
    <property type="component" value="Unassembled WGS sequence"/>
</dbReference>
<dbReference type="GO" id="GO:0006891">
    <property type="term" value="P:intra-Golgi vesicle-mediated transport"/>
    <property type="evidence" value="ECO:0007669"/>
    <property type="project" value="TreeGrafter"/>
</dbReference>
<protein>
    <recommendedName>
        <fullName evidence="11">Coatomer subunit epsilon</fullName>
    </recommendedName>
</protein>
<evidence type="ECO:0000256" key="6">
    <source>
        <dbReference type="ARBA" id="ARBA00022892"/>
    </source>
</evidence>
<proteinExistence type="inferred from homology"/>
<dbReference type="GO" id="GO:0015031">
    <property type="term" value="P:protein transport"/>
    <property type="evidence" value="ECO:0007669"/>
    <property type="project" value="UniProtKB-UniRule"/>
</dbReference>
<reference evidence="12 13" key="1">
    <citation type="submission" date="2016-07" db="EMBL/GenBank/DDBJ databases">
        <title>Pervasive Adenine N6-methylation of Active Genes in Fungi.</title>
        <authorList>
            <consortium name="DOE Joint Genome Institute"/>
            <person name="Mondo S.J."/>
            <person name="Dannebaum R.O."/>
            <person name="Kuo R.C."/>
            <person name="Labutti K."/>
            <person name="Haridas S."/>
            <person name="Kuo A."/>
            <person name="Salamov A."/>
            <person name="Ahrendt S.R."/>
            <person name="Lipzen A."/>
            <person name="Sullivan W."/>
            <person name="Andreopoulos W.B."/>
            <person name="Clum A."/>
            <person name="Lindquist E."/>
            <person name="Daum C."/>
            <person name="Ramamoorthy G.K."/>
            <person name="Gryganskyi A."/>
            <person name="Culley D."/>
            <person name="Magnuson J.K."/>
            <person name="James T.Y."/>
            <person name="O'Malley M.A."/>
            <person name="Stajich J.E."/>
            <person name="Spatafora J.W."/>
            <person name="Visel A."/>
            <person name="Grigoriev I.V."/>
        </authorList>
    </citation>
    <scope>NUCLEOTIDE SEQUENCE [LARGE SCALE GENOMIC DNA]</scope>
    <source>
        <strain evidence="12 13">12-1054</strain>
    </source>
</reference>
<dbReference type="GO" id="GO:0006890">
    <property type="term" value="P:retrograde vesicle-mediated transport, Golgi to endoplasmic reticulum"/>
    <property type="evidence" value="ECO:0007669"/>
    <property type="project" value="UniProtKB-UniRule"/>
</dbReference>
<gene>
    <name evidence="12" type="ORF">BCR37DRAFT_391485</name>
</gene>
<evidence type="ECO:0000256" key="7">
    <source>
        <dbReference type="ARBA" id="ARBA00022927"/>
    </source>
</evidence>
<keyword evidence="5 11" id="KW-0963">Cytoplasm</keyword>
<keyword evidence="8 11" id="KW-0333">Golgi apparatus</keyword>
<evidence type="ECO:0000313" key="12">
    <source>
        <dbReference type="EMBL" id="ORY85726.1"/>
    </source>
</evidence>
<evidence type="ECO:0000256" key="1">
    <source>
        <dbReference type="ARBA" id="ARBA00004255"/>
    </source>
</evidence>
<evidence type="ECO:0000313" key="13">
    <source>
        <dbReference type="Proteomes" id="UP000193685"/>
    </source>
</evidence>
<dbReference type="InterPro" id="IPR011990">
    <property type="entry name" value="TPR-like_helical_dom_sf"/>
</dbReference>
<evidence type="ECO:0000256" key="10">
    <source>
        <dbReference type="ARBA" id="ARBA00023329"/>
    </source>
</evidence>
<dbReference type="GO" id="GO:0030126">
    <property type="term" value="C:COPI vesicle coat"/>
    <property type="evidence" value="ECO:0007669"/>
    <property type="project" value="TreeGrafter"/>
</dbReference>
<evidence type="ECO:0000256" key="5">
    <source>
        <dbReference type="ARBA" id="ARBA00022490"/>
    </source>
</evidence>
<dbReference type="Gene3D" id="1.25.40.10">
    <property type="entry name" value="Tetratricopeptide repeat domain"/>
    <property type="match status" value="1"/>
</dbReference>
<dbReference type="PANTHER" id="PTHR10805">
    <property type="entry name" value="COATOMER SUBUNIT EPSILON"/>
    <property type="match status" value="1"/>
</dbReference>